<keyword evidence="2" id="KW-1185">Reference proteome</keyword>
<sequence>MPGTLPLICPCTSLRAGTVLGYVGNGKPFSYVGLSFTQVPTSSLQTAQDFKPKIVVMSSLRVILQASLCKSLWRRCQILRSMPVRPCSLYTCSYKTRNRAYYDAFGLSEIRRWTERLQFDKTSEAAPLQRAL</sequence>
<gene>
    <name evidence="1" type="ORF">D623_10001236</name>
</gene>
<evidence type="ECO:0000313" key="2">
    <source>
        <dbReference type="Proteomes" id="UP000052978"/>
    </source>
</evidence>
<dbReference type="AlphaFoldDB" id="S7MK25"/>
<proteinExistence type="predicted"/>
<dbReference type="EMBL" id="KE161548">
    <property type="protein sequence ID" value="EPQ04411.1"/>
    <property type="molecule type" value="Genomic_DNA"/>
</dbReference>
<reference evidence="1 2" key="1">
    <citation type="journal article" date="2013" name="Nat. Commun.">
        <title>Genome analysis reveals insights into physiology and longevity of the Brandt's bat Myotis brandtii.</title>
        <authorList>
            <person name="Seim I."/>
            <person name="Fang X."/>
            <person name="Xiong Z."/>
            <person name="Lobanov A.V."/>
            <person name="Huang Z."/>
            <person name="Ma S."/>
            <person name="Feng Y."/>
            <person name="Turanov A.A."/>
            <person name="Zhu Y."/>
            <person name="Lenz T.L."/>
            <person name="Gerashchenko M.V."/>
            <person name="Fan D."/>
            <person name="Hee Yim S."/>
            <person name="Yao X."/>
            <person name="Jordan D."/>
            <person name="Xiong Y."/>
            <person name="Ma Y."/>
            <person name="Lyapunov A.N."/>
            <person name="Chen G."/>
            <person name="Kulakova O.I."/>
            <person name="Sun Y."/>
            <person name="Lee S.G."/>
            <person name="Bronson R.T."/>
            <person name="Moskalev A.A."/>
            <person name="Sunyaev S.R."/>
            <person name="Zhang G."/>
            <person name="Krogh A."/>
            <person name="Wang J."/>
            <person name="Gladyshev V.N."/>
        </authorList>
    </citation>
    <scope>NUCLEOTIDE SEQUENCE [LARGE SCALE GENOMIC DNA]</scope>
</reference>
<evidence type="ECO:0000313" key="1">
    <source>
        <dbReference type="EMBL" id="EPQ04411.1"/>
    </source>
</evidence>
<dbReference type="Proteomes" id="UP000052978">
    <property type="component" value="Unassembled WGS sequence"/>
</dbReference>
<protein>
    <submittedName>
        <fullName evidence="1">Carbonic anhydrase 5B, mitochondrial</fullName>
    </submittedName>
</protein>
<accession>S7MK25</accession>
<name>S7MK25_MYOBR</name>
<organism evidence="1 2">
    <name type="scientific">Myotis brandtii</name>
    <name type="common">Brandt's bat</name>
    <dbReference type="NCBI Taxonomy" id="109478"/>
    <lineage>
        <taxon>Eukaryota</taxon>
        <taxon>Metazoa</taxon>
        <taxon>Chordata</taxon>
        <taxon>Craniata</taxon>
        <taxon>Vertebrata</taxon>
        <taxon>Euteleostomi</taxon>
        <taxon>Mammalia</taxon>
        <taxon>Eutheria</taxon>
        <taxon>Laurasiatheria</taxon>
        <taxon>Chiroptera</taxon>
        <taxon>Yangochiroptera</taxon>
        <taxon>Vespertilionidae</taxon>
        <taxon>Myotis</taxon>
    </lineage>
</organism>